<dbReference type="InterPro" id="IPR052930">
    <property type="entry name" value="TA_antitoxin_MntA"/>
</dbReference>
<dbReference type="CDD" id="cd05403">
    <property type="entry name" value="NT_KNTase_like"/>
    <property type="match status" value="1"/>
</dbReference>
<evidence type="ECO:0000259" key="1">
    <source>
        <dbReference type="Pfam" id="PF18765"/>
    </source>
</evidence>
<dbReference type="NCBIfam" id="NF047752">
    <property type="entry name" value="MntA_antitoxin"/>
    <property type="match status" value="1"/>
</dbReference>
<reference evidence="3" key="1">
    <citation type="submission" date="2017-01" db="EMBL/GenBank/DDBJ databases">
        <title>Novel pathways for hydrocarbon cycling and metabolic interdependencies in hydrothermal sediment communities.</title>
        <authorList>
            <person name="Dombrowski N."/>
            <person name="Seitz K."/>
            <person name="Teske A."/>
            <person name="Baker B."/>
        </authorList>
    </citation>
    <scope>NUCLEOTIDE SEQUENCE [LARGE SCALE GENOMIC DNA]</scope>
</reference>
<dbReference type="Proteomes" id="UP000191663">
    <property type="component" value="Unassembled WGS sequence"/>
</dbReference>
<protein>
    <recommendedName>
        <fullName evidence="1">Polymerase beta nucleotidyltransferase domain-containing protein</fullName>
    </recommendedName>
</protein>
<sequence>MDLTNLFSRYPIIAVYLFGSYARGEQGPESDYDFGILLNPQVGPSEYADIKFSILKDLVRTLKAPVDAVIMNYQGVPLTLKFRIIRDGKIVYEKDGIIRSRFEKNILSLYLDRKYYYERHINEVIKNIAQGGLFD</sequence>
<dbReference type="InterPro" id="IPR043519">
    <property type="entry name" value="NT_sf"/>
</dbReference>
<dbReference type="InterPro" id="IPR041633">
    <property type="entry name" value="Polbeta"/>
</dbReference>
<feature type="domain" description="Polymerase beta nucleotidyltransferase" evidence="1">
    <location>
        <begin position="3"/>
        <end position="95"/>
    </location>
</feature>
<comment type="caution">
    <text evidence="2">The sequence shown here is derived from an EMBL/GenBank/DDBJ whole genome shotgun (WGS) entry which is preliminary data.</text>
</comment>
<organism evidence="2 3">
    <name type="scientific">candidate division WOR-3 bacterium 4484_100</name>
    <dbReference type="NCBI Taxonomy" id="1936077"/>
    <lineage>
        <taxon>Bacteria</taxon>
        <taxon>Bacteria division WOR-3</taxon>
    </lineage>
</organism>
<dbReference type="PANTHER" id="PTHR43852">
    <property type="entry name" value="NUCLEOTIDYLTRANSFERASE"/>
    <property type="match status" value="1"/>
</dbReference>
<dbReference type="Gene3D" id="3.30.460.10">
    <property type="entry name" value="Beta Polymerase, domain 2"/>
    <property type="match status" value="1"/>
</dbReference>
<name>A0A1V4QG61_UNCW3</name>
<dbReference type="Pfam" id="PF18765">
    <property type="entry name" value="Polbeta"/>
    <property type="match status" value="1"/>
</dbReference>
<dbReference type="PANTHER" id="PTHR43852:SF3">
    <property type="entry name" value="NUCLEOTIDYLTRANSFERASE"/>
    <property type="match status" value="1"/>
</dbReference>
<accession>A0A1V4QG61</accession>
<evidence type="ECO:0000313" key="3">
    <source>
        <dbReference type="Proteomes" id="UP000191663"/>
    </source>
</evidence>
<dbReference type="EMBL" id="MUKB01000024">
    <property type="protein sequence ID" value="OPX18304.1"/>
    <property type="molecule type" value="Genomic_DNA"/>
</dbReference>
<dbReference type="SUPFAM" id="SSF81301">
    <property type="entry name" value="Nucleotidyltransferase"/>
    <property type="match status" value="1"/>
</dbReference>
<gene>
    <name evidence="2" type="ORF">BXT86_01810</name>
</gene>
<dbReference type="AlphaFoldDB" id="A0A1V4QG61"/>
<proteinExistence type="predicted"/>
<evidence type="ECO:0000313" key="2">
    <source>
        <dbReference type="EMBL" id="OPX18304.1"/>
    </source>
</evidence>